<dbReference type="AlphaFoldDB" id="A0A087TF16"/>
<dbReference type="Pfam" id="PF06337">
    <property type="entry name" value="DUSP"/>
    <property type="match status" value="1"/>
</dbReference>
<proteinExistence type="predicted"/>
<gene>
    <name evidence="3" type="ORF">X975_04689</name>
</gene>
<feature type="region of interest" description="Disordered" evidence="1">
    <location>
        <begin position="103"/>
        <end position="158"/>
    </location>
</feature>
<sequence length="158" mass="17340">MLHSKRKTELDEFTMMNCDFHSKERSPVIYALSMKWFKTWENFICKDDDPPGPIDNSSICCMKNNQAVLKYGSHYCAISKEMYVYLKGIYGGGPDVAVQANANVIPSPSSTPRSSASGHSRTSSNTATDTQIVSVHAGCQQNLATPSQPSPSDKDKSP</sequence>
<dbReference type="STRING" id="407821.A0A087TF16"/>
<reference evidence="3 4" key="1">
    <citation type="submission" date="2013-11" db="EMBL/GenBank/DDBJ databases">
        <title>Genome sequencing of Stegodyphus mimosarum.</title>
        <authorList>
            <person name="Bechsgaard J."/>
        </authorList>
    </citation>
    <scope>NUCLEOTIDE SEQUENCE [LARGE SCALE GENOMIC DNA]</scope>
</reference>
<dbReference type="EMBL" id="KK114923">
    <property type="protein sequence ID" value="KFM63705.1"/>
    <property type="molecule type" value="Genomic_DNA"/>
</dbReference>
<accession>A0A087TF16</accession>
<evidence type="ECO:0000259" key="2">
    <source>
        <dbReference type="PROSITE" id="PS51283"/>
    </source>
</evidence>
<dbReference type="PROSITE" id="PS51283">
    <property type="entry name" value="DUSP"/>
    <property type="match status" value="1"/>
</dbReference>
<dbReference type="GO" id="GO:0004843">
    <property type="term" value="F:cysteine-type deubiquitinase activity"/>
    <property type="evidence" value="ECO:0007669"/>
    <property type="project" value="InterPro"/>
</dbReference>
<dbReference type="Proteomes" id="UP000054359">
    <property type="component" value="Unassembled WGS sequence"/>
</dbReference>
<dbReference type="SMART" id="SM00695">
    <property type="entry name" value="DUSP"/>
    <property type="match status" value="1"/>
</dbReference>
<dbReference type="OrthoDB" id="73004at2759"/>
<dbReference type="Gene3D" id="3.30.2230.10">
    <property type="entry name" value="DUSP-like"/>
    <property type="match status" value="1"/>
</dbReference>
<evidence type="ECO:0000256" key="1">
    <source>
        <dbReference type="SAM" id="MobiDB-lite"/>
    </source>
</evidence>
<dbReference type="InterPro" id="IPR035927">
    <property type="entry name" value="DUSP-like_sf"/>
</dbReference>
<feature type="domain" description="DUSP" evidence="2">
    <location>
        <begin position="1"/>
        <end position="102"/>
    </location>
</feature>
<dbReference type="SUPFAM" id="SSF143791">
    <property type="entry name" value="DUSP-like"/>
    <property type="match status" value="1"/>
</dbReference>
<protein>
    <submittedName>
        <fullName evidence="3">Ubiquitin carboxyl-terminal hydrolase 20</fullName>
    </submittedName>
</protein>
<feature type="compositionally biased region" description="Polar residues" evidence="1">
    <location>
        <begin position="125"/>
        <end position="145"/>
    </location>
</feature>
<keyword evidence="3" id="KW-0378">Hydrolase</keyword>
<organism evidence="3 4">
    <name type="scientific">Stegodyphus mimosarum</name>
    <name type="common">African social velvet spider</name>
    <dbReference type="NCBI Taxonomy" id="407821"/>
    <lineage>
        <taxon>Eukaryota</taxon>
        <taxon>Metazoa</taxon>
        <taxon>Ecdysozoa</taxon>
        <taxon>Arthropoda</taxon>
        <taxon>Chelicerata</taxon>
        <taxon>Arachnida</taxon>
        <taxon>Araneae</taxon>
        <taxon>Araneomorphae</taxon>
        <taxon>Entelegynae</taxon>
        <taxon>Eresoidea</taxon>
        <taxon>Eresidae</taxon>
        <taxon>Stegodyphus</taxon>
    </lineage>
</organism>
<keyword evidence="4" id="KW-1185">Reference proteome</keyword>
<dbReference type="OMA" id="WENFICK"/>
<evidence type="ECO:0000313" key="3">
    <source>
        <dbReference type="EMBL" id="KFM63705.1"/>
    </source>
</evidence>
<dbReference type="InterPro" id="IPR006615">
    <property type="entry name" value="Pept_C19_DUSP"/>
</dbReference>
<feature type="non-terminal residue" evidence="3">
    <location>
        <position position="158"/>
    </location>
</feature>
<feature type="compositionally biased region" description="Low complexity" evidence="1">
    <location>
        <begin position="106"/>
        <end position="124"/>
    </location>
</feature>
<evidence type="ECO:0000313" key="4">
    <source>
        <dbReference type="Proteomes" id="UP000054359"/>
    </source>
</evidence>
<name>A0A087TF16_STEMI</name>